<protein>
    <submittedName>
        <fullName evidence="3">Uncharacterized protein</fullName>
    </submittedName>
</protein>
<proteinExistence type="predicted"/>
<keyword evidence="2" id="KW-0812">Transmembrane</keyword>
<feature type="non-terminal residue" evidence="3">
    <location>
        <position position="289"/>
    </location>
</feature>
<dbReference type="Proteomes" id="UP000652761">
    <property type="component" value="Unassembled WGS sequence"/>
</dbReference>
<dbReference type="EMBL" id="NMUH01002988">
    <property type="protein sequence ID" value="MQM03181.1"/>
    <property type="molecule type" value="Genomic_DNA"/>
</dbReference>
<keyword evidence="4" id="KW-1185">Reference proteome</keyword>
<organism evidence="3 4">
    <name type="scientific">Colocasia esculenta</name>
    <name type="common">Wild taro</name>
    <name type="synonym">Arum esculentum</name>
    <dbReference type="NCBI Taxonomy" id="4460"/>
    <lineage>
        <taxon>Eukaryota</taxon>
        <taxon>Viridiplantae</taxon>
        <taxon>Streptophyta</taxon>
        <taxon>Embryophyta</taxon>
        <taxon>Tracheophyta</taxon>
        <taxon>Spermatophyta</taxon>
        <taxon>Magnoliopsida</taxon>
        <taxon>Liliopsida</taxon>
        <taxon>Araceae</taxon>
        <taxon>Aroideae</taxon>
        <taxon>Colocasieae</taxon>
        <taxon>Colocasia</taxon>
    </lineage>
</organism>
<feature type="transmembrane region" description="Helical" evidence="2">
    <location>
        <begin position="201"/>
        <end position="222"/>
    </location>
</feature>
<feature type="region of interest" description="Disordered" evidence="1">
    <location>
        <begin position="269"/>
        <end position="289"/>
    </location>
</feature>
<feature type="transmembrane region" description="Helical" evidence="2">
    <location>
        <begin position="158"/>
        <end position="180"/>
    </location>
</feature>
<name>A0A843WBZ6_COLES</name>
<evidence type="ECO:0000256" key="2">
    <source>
        <dbReference type="SAM" id="Phobius"/>
    </source>
</evidence>
<accession>A0A843WBZ6</accession>
<evidence type="ECO:0000313" key="4">
    <source>
        <dbReference type="Proteomes" id="UP000652761"/>
    </source>
</evidence>
<feature type="transmembrane region" description="Helical" evidence="2">
    <location>
        <begin position="113"/>
        <end position="138"/>
    </location>
</feature>
<evidence type="ECO:0000256" key="1">
    <source>
        <dbReference type="SAM" id="MobiDB-lite"/>
    </source>
</evidence>
<reference evidence="3" key="1">
    <citation type="submission" date="2017-07" db="EMBL/GenBank/DDBJ databases">
        <title>Taro Niue Genome Assembly and Annotation.</title>
        <authorList>
            <person name="Atibalentja N."/>
            <person name="Keating K."/>
            <person name="Fields C.J."/>
        </authorList>
    </citation>
    <scope>NUCLEOTIDE SEQUENCE</scope>
    <source>
        <strain evidence="3">Niue_2</strain>
        <tissue evidence="3">Leaf</tissue>
    </source>
</reference>
<comment type="caution">
    <text evidence="3">The sequence shown here is derived from an EMBL/GenBank/DDBJ whole genome shotgun (WGS) entry which is preliminary data.</text>
</comment>
<keyword evidence="2" id="KW-1133">Transmembrane helix</keyword>
<evidence type="ECO:0000313" key="3">
    <source>
        <dbReference type="EMBL" id="MQM03181.1"/>
    </source>
</evidence>
<sequence length="289" mass="30115">MPCVPALANGPSEGCYHFLGPPAPRVCVRGSCFGRRACSSHGLGAEGENGGGSAVSVRCGPASPSHCLALRWFQSHVGKSGVGPQLGRAAMVVPHSTGEVVGRSQQLVSARGGLCVPLLAACGGGLVALAVTMFHAVSEIGFLVALACTAPNCSFCNPFIGAFVVAPAGVCQGVCFRIVFDSAGSTRVVFGLTRVVVESSFASAFLEFLLLWLEFVAGRLWWRFVALCVASSVSCECEHLYRELRVAFLQVLELFEFIAYLTGLNSNPSGSSDPWVAAQPSASLAGVQK</sequence>
<gene>
    <name evidence="3" type="ORF">Taro_035955</name>
</gene>
<keyword evidence="2" id="KW-0472">Membrane</keyword>
<dbReference type="AlphaFoldDB" id="A0A843WBZ6"/>